<reference evidence="3" key="1">
    <citation type="journal article" date="2020" name="Stud. Mycol.">
        <title>101 Dothideomycetes genomes: a test case for predicting lifestyles and emergence of pathogens.</title>
        <authorList>
            <person name="Haridas S."/>
            <person name="Albert R."/>
            <person name="Binder M."/>
            <person name="Bloem J."/>
            <person name="Labutti K."/>
            <person name="Salamov A."/>
            <person name="Andreopoulos B."/>
            <person name="Baker S."/>
            <person name="Barry K."/>
            <person name="Bills G."/>
            <person name="Bluhm B."/>
            <person name="Cannon C."/>
            <person name="Castanera R."/>
            <person name="Culley D."/>
            <person name="Daum C."/>
            <person name="Ezra D."/>
            <person name="Gonzalez J."/>
            <person name="Henrissat B."/>
            <person name="Kuo A."/>
            <person name="Liang C."/>
            <person name="Lipzen A."/>
            <person name="Lutzoni F."/>
            <person name="Magnuson J."/>
            <person name="Mondo S."/>
            <person name="Nolan M."/>
            <person name="Ohm R."/>
            <person name="Pangilinan J."/>
            <person name="Park H.-J."/>
            <person name="Ramirez L."/>
            <person name="Alfaro M."/>
            <person name="Sun H."/>
            <person name="Tritt A."/>
            <person name="Yoshinaga Y."/>
            <person name="Zwiers L.-H."/>
            <person name="Turgeon B."/>
            <person name="Goodwin S."/>
            <person name="Spatafora J."/>
            <person name="Crous P."/>
            <person name="Grigoriev I."/>
        </authorList>
    </citation>
    <scope>NUCLEOTIDE SEQUENCE</scope>
    <source>
        <strain evidence="3">CBS 121410</strain>
    </source>
</reference>
<keyword evidence="4" id="KW-1185">Reference proteome</keyword>
<sequence>MGSLNNLPMRSANVAINSEKTTTAASSSSAATPNSTRLSELPPEILLSIITYLPNARSLSSLSQTCKYLHRVVLDGGWRDFVHTRFPSQLSLHANRGDAARALSTLSRNWDRKTITARYIEPTFPIHSLNTKERFTQWQRPKGQTMGFQPCLDSYVLMHHEDVNRRQEYLAASAGAELLLRKTSIGPVVEQWWERSSDEDRRLYWDHHHHRTAWYTFRFPGAMEGRDDITSLNFVRPGPDGWSQPNRQDIVVGSAQGDLSLLHVRLGETPDGISGVWESFNTNIRKGISVRATDISDSTSPLLAAAFEDRGLKLYPVPSHERSLEEIPERSPTIDSVDHIVLPIDAGCRIWNTQFISPTALAVCIGPSAGPVHVYSTSATGFSKQPIRQFGTNGRHSSVYSLASLPPSSQASNDTGQVFLSGGYDGVVRVHDMRSPRDFVSCYWDPTDDGAVYSMQTLARERLVVGNSRNALIKVYDLRMAGGRAYHYLDLESHLRTLDQTPNTENIFSSDGVPIDGEDNGRNTHNGWNLFLNPRERRNYRASNSPVYALTSPSPHSPSLIAGIENGFVQLDVSSATDVRDADPIHHHCMTHPPPSGRGSTKKEPRGRNGPNRDPAILNLAAYEQTTEAAMRLRVQRDVGHARDAKGGRGHGRAPGVPGWDQRWIDSRDE</sequence>
<protein>
    <recommendedName>
        <fullName evidence="2">F-box domain-containing protein</fullName>
    </recommendedName>
</protein>
<dbReference type="InterPro" id="IPR001810">
    <property type="entry name" value="F-box_dom"/>
</dbReference>
<feature type="region of interest" description="Disordered" evidence="1">
    <location>
        <begin position="584"/>
        <end position="615"/>
    </location>
</feature>
<dbReference type="Gene3D" id="2.130.10.10">
    <property type="entry name" value="YVTN repeat-like/Quinoprotein amine dehydrogenase"/>
    <property type="match status" value="1"/>
</dbReference>
<evidence type="ECO:0000259" key="2">
    <source>
        <dbReference type="PROSITE" id="PS50181"/>
    </source>
</evidence>
<dbReference type="InterPro" id="IPR036322">
    <property type="entry name" value="WD40_repeat_dom_sf"/>
</dbReference>
<dbReference type="Proteomes" id="UP000799776">
    <property type="component" value="Unassembled WGS sequence"/>
</dbReference>
<feature type="domain" description="F-box" evidence="2">
    <location>
        <begin position="35"/>
        <end position="81"/>
    </location>
</feature>
<dbReference type="EMBL" id="ML978714">
    <property type="protein sequence ID" value="KAF2089539.1"/>
    <property type="molecule type" value="Genomic_DNA"/>
</dbReference>
<feature type="region of interest" description="Disordered" evidence="1">
    <location>
        <begin position="639"/>
        <end position="670"/>
    </location>
</feature>
<dbReference type="SUPFAM" id="SSF50978">
    <property type="entry name" value="WD40 repeat-like"/>
    <property type="match status" value="1"/>
</dbReference>
<dbReference type="PANTHER" id="PTHR14381">
    <property type="entry name" value="DACTYLIN"/>
    <property type="match status" value="1"/>
</dbReference>
<dbReference type="GO" id="GO:0031146">
    <property type="term" value="P:SCF-dependent proteasomal ubiquitin-dependent protein catabolic process"/>
    <property type="evidence" value="ECO:0007669"/>
    <property type="project" value="TreeGrafter"/>
</dbReference>
<accession>A0A6A5YCX8</accession>
<dbReference type="InterPro" id="IPR015943">
    <property type="entry name" value="WD40/YVTN_repeat-like_dom_sf"/>
</dbReference>
<evidence type="ECO:0000256" key="1">
    <source>
        <dbReference type="SAM" id="MobiDB-lite"/>
    </source>
</evidence>
<dbReference type="PANTHER" id="PTHR14381:SF1">
    <property type="entry name" value="F-BOX_WD REPEAT-CONTAINING PROTEIN 4"/>
    <property type="match status" value="1"/>
</dbReference>
<name>A0A6A5YCX8_9PEZI</name>
<dbReference type="AlphaFoldDB" id="A0A6A5YCX8"/>
<dbReference type="GO" id="GO:0019005">
    <property type="term" value="C:SCF ubiquitin ligase complex"/>
    <property type="evidence" value="ECO:0007669"/>
    <property type="project" value="TreeGrafter"/>
</dbReference>
<dbReference type="SUPFAM" id="SSF81383">
    <property type="entry name" value="F-box domain"/>
    <property type="match status" value="1"/>
</dbReference>
<dbReference type="InterPro" id="IPR036047">
    <property type="entry name" value="F-box-like_dom_sf"/>
</dbReference>
<evidence type="ECO:0000313" key="3">
    <source>
        <dbReference type="EMBL" id="KAF2089539.1"/>
    </source>
</evidence>
<proteinExistence type="predicted"/>
<dbReference type="InterPro" id="IPR052301">
    <property type="entry name" value="SCF_F-box/WD-repeat"/>
</dbReference>
<dbReference type="Gene3D" id="1.20.1280.50">
    <property type="match status" value="1"/>
</dbReference>
<gene>
    <name evidence="3" type="ORF">K490DRAFT_63678</name>
</gene>
<dbReference type="OrthoDB" id="1259151at2759"/>
<dbReference type="PROSITE" id="PS50181">
    <property type="entry name" value="FBOX"/>
    <property type="match status" value="1"/>
</dbReference>
<evidence type="ECO:0000313" key="4">
    <source>
        <dbReference type="Proteomes" id="UP000799776"/>
    </source>
</evidence>
<dbReference type="CDD" id="cd09917">
    <property type="entry name" value="F-box_SF"/>
    <property type="match status" value="1"/>
</dbReference>
<dbReference type="Pfam" id="PF12937">
    <property type="entry name" value="F-box-like"/>
    <property type="match status" value="1"/>
</dbReference>
<organism evidence="3 4">
    <name type="scientific">Saccharata proteae CBS 121410</name>
    <dbReference type="NCBI Taxonomy" id="1314787"/>
    <lineage>
        <taxon>Eukaryota</taxon>
        <taxon>Fungi</taxon>
        <taxon>Dikarya</taxon>
        <taxon>Ascomycota</taxon>
        <taxon>Pezizomycotina</taxon>
        <taxon>Dothideomycetes</taxon>
        <taxon>Dothideomycetes incertae sedis</taxon>
        <taxon>Botryosphaeriales</taxon>
        <taxon>Saccharataceae</taxon>
        <taxon>Saccharata</taxon>
    </lineage>
</organism>